<evidence type="ECO:0000313" key="1">
    <source>
        <dbReference type="EMBL" id="JAD96031.1"/>
    </source>
</evidence>
<reference evidence="1" key="2">
    <citation type="journal article" date="2015" name="Data Brief">
        <title>Shoot transcriptome of the giant reed, Arundo donax.</title>
        <authorList>
            <person name="Barrero R.A."/>
            <person name="Guerrero F.D."/>
            <person name="Moolhuijzen P."/>
            <person name="Goolsby J.A."/>
            <person name="Tidwell J."/>
            <person name="Bellgard S.E."/>
            <person name="Bellgard M.I."/>
        </authorList>
    </citation>
    <scope>NUCLEOTIDE SEQUENCE</scope>
    <source>
        <tissue evidence="1">Shoot tissue taken approximately 20 cm above the soil surface</tissue>
    </source>
</reference>
<organism evidence="1">
    <name type="scientific">Arundo donax</name>
    <name type="common">Giant reed</name>
    <name type="synonym">Donax arundinaceus</name>
    <dbReference type="NCBI Taxonomy" id="35708"/>
    <lineage>
        <taxon>Eukaryota</taxon>
        <taxon>Viridiplantae</taxon>
        <taxon>Streptophyta</taxon>
        <taxon>Embryophyta</taxon>
        <taxon>Tracheophyta</taxon>
        <taxon>Spermatophyta</taxon>
        <taxon>Magnoliopsida</taxon>
        <taxon>Liliopsida</taxon>
        <taxon>Poales</taxon>
        <taxon>Poaceae</taxon>
        <taxon>PACMAD clade</taxon>
        <taxon>Arundinoideae</taxon>
        <taxon>Arundineae</taxon>
        <taxon>Arundo</taxon>
    </lineage>
</organism>
<name>A0A0A9E7J2_ARUDO</name>
<dbReference type="AlphaFoldDB" id="A0A0A9E7J2"/>
<proteinExistence type="predicted"/>
<accession>A0A0A9E7J2</accession>
<reference evidence="1" key="1">
    <citation type="submission" date="2014-09" db="EMBL/GenBank/DDBJ databases">
        <authorList>
            <person name="Magalhaes I.L.F."/>
            <person name="Oliveira U."/>
            <person name="Santos F.R."/>
            <person name="Vidigal T.H.D.A."/>
            <person name="Brescovit A.D."/>
            <person name="Santos A.J."/>
        </authorList>
    </citation>
    <scope>NUCLEOTIDE SEQUENCE</scope>
    <source>
        <tissue evidence="1">Shoot tissue taken approximately 20 cm above the soil surface</tissue>
    </source>
</reference>
<protein>
    <submittedName>
        <fullName evidence="1">Uncharacterized protein</fullName>
    </submittedName>
</protein>
<dbReference type="EMBL" id="GBRH01201864">
    <property type="protein sequence ID" value="JAD96031.1"/>
    <property type="molecule type" value="Transcribed_RNA"/>
</dbReference>
<sequence length="81" mass="8700">MTAMPASPTTEFTALSAVCTQLRTNLPAMPPPWLTKTSSDNFFLGVFGGPVCFYSGKRWWPQARSSLCGRRGDRAGASSAV</sequence>